<feature type="signal peptide" evidence="2">
    <location>
        <begin position="1"/>
        <end position="18"/>
    </location>
</feature>
<dbReference type="EMBL" id="JAUSUU010000002">
    <property type="protein sequence ID" value="MDQ0334252.1"/>
    <property type="molecule type" value="Genomic_DNA"/>
</dbReference>
<feature type="chain" id="PRO_5040867941" evidence="2">
    <location>
        <begin position="19"/>
        <end position="160"/>
    </location>
</feature>
<dbReference type="Proteomes" id="UP001138672">
    <property type="component" value="Unassembled WGS sequence"/>
</dbReference>
<dbReference type="AlphaFoldDB" id="A0A9X0YGY0"/>
<evidence type="ECO:0000313" key="5">
    <source>
        <dbReference type="Proteomes" id="UP001138672"/>
    </source>
</evidence>
<comment type="caution">
    <text evidence="3">The sequence shown here is derived from an EMBL/GenBank/DDBJ whole genome shotgun (WGS) entry which is preliminary data.</text>
</comment>
<evidence type="ECO:0000313" key="3">
    <source>
        <dbReference type="EMBL" id="MBP1838117.1"/>
    </source>
</evidence>
<keyword evidence="2" id="KW-0732">Signal</keyword>
<gene>
    <name evidence="3" type="ORF">J2Z56_000013</name>
    <name evidence="4" type="ORF">J2Z57_000679</name>
</gene>
<organism evidence="3 5">
    <name type="scientific">Formosa algae</name>
    <dbReference type="NCBI Taxonomy" id="225843"/>
    <lineage>
        <taxon>Bacteria</taxon>
        <taxon>Pseudomonadati</taxon>
        <taxon>Bacteroidota</taxon>
        <taxon>Flavobacteriia</taxon>
        <taxon>Flavobacteriales</taxon>
        <taxon>Flavobacteriaceae</taxon>
        <taxon>Formosa</taxon>
    </lineage>
</organism>
<dbReference type="EMBL" id="JAGGJQ010000001">
    <property type="protein sequence ID" value="MBP1838117.1"/>
    <property type="molecule type" value="Genomic_DNA"/>
</dbReference>
<name>A0A9X0YGY0_9FLAO</name>
<evidence type="ECO:0000256" key="2">
    <source>
        <dbReference type="SAM" id="SignalP"/>
    </source>
</evidence>
<proteinExistence type="predicted"/>
<evidence type="ECO:0000313" key="4">
    <source>
        <dbReference type="EMBL" id="MDQ0334252.1"/>
    </source>
</evidence>
<feature type="region of interest" description="Disordered" evidence="1">
    <location>
        <begin position="80"/>
        <end position="103"/>
    </location>
</feature>
<evidence type="ECO:0000256" key="1">
    <source>
        <dbReference type="SAM" id="MobiDB-lite"/>
    </source>
</evidence>
<feature type="compositionally biased region" description="Basic and acidic residues" evidence="1">
    <location>
        <begin position="135"/>
        <end position="160"/>
    </location>
</feature>
<reference evidence="3" key="1">
    <citation type="submission" date="2021-03" db="EMBL/GenBank/DDBJ databases">
        <title>Genomic Encyclopedia of Type Strains, Phase IV (KMG-IV): sequencing the most valuable type-strain genomes for metagenomic binning, comparative biology and taxonomic classification.</title>
        <authorList>
            <person name="Goeker M."/>
        </authorList>
    </citation>
    <scope>NUCLEOTIDE SEQUENCE</scope>
    <source>
        <strain evidence="3">DSM 15523</strain>
        <strain evidence="4 6">DSM 16476</strain>
    </source>
</reference>
<evidence type="ECO:0000313" key="6">
    <source>
        <dbReference type="Proteomes" id="UP001231587"/>
    </source>
</evidence>
<protein>
    <submittedName>
        <fullName evidence="3">Type III secretory pathway component EscV</fullName>
    </submittedName>
</protein>
<dbReference type="OrthoDB" id="956918at2"/>
<sequence>MKKLIVLALAFISLNAFAQGKKSRDNQNGDKKEMRMQRADFTPEQQATLQTKKMTLDLDLSESQQKEVYTLNLNQAKERQANREAFKEAKDAGQKPTEQERYDNMIARLDSQIFMKNKMKSILKSEQYAMWVQDMNKRPDGKRNQEGRKGNNREDNERRG</sequence>
<dbReference type="RefSeq" id="WP_057781911.1">
    <property type="nucleotide sequence ID" value="NZ_JAGGJQ010000001.1"/>
</dbReference>
<keyword evidence="6" id="KW-1185">Reference proteome</keyword>
<accession>A0A9X0YGY0</accession>
<dbReference type="Proteomes" id="UP001231587">
    <property type="component" value="Unassembled WGS sequence"/>
</dbReference>
<feature type="region of interest" description="Disordered" evidence="1">
    <location>
        <begin position="133"/>
        <end position="160"/>
    </location>
</feature>